<feature type="binding site" description="covalent" evidence="4">
    <location>
        <position position="340"/>
    </location>
    <ligand>
        <name>heme c</name>
        <dbReference type="ChEBI" id="CHEBI:61717"/>
        <label>3</label>
    </ligand>
</feature>
<evidence type="ECO:0000259" key="6">
    <source>
        <dbReference type="PROSITE" id="PS51007"/>
    </source>
</evidence>
<feature type="binding site" description="covalent" evidence="4">
    <location>
        <position position="208"/>
    </location>
    <ligand>
        <name>heme c</name>
        <dbReference type="ChEBI" id="CHEBI:61717"/>
        <label>2</label>
    </ligand>
</feature>
<evidence type="ECO:0000256" key="4">
    <source>
        <dbReference type="PIRSR" id="PIRSR000018-50"/>
    </source>
</evidence>
<dbReference type="PANTHER" id="PTHR35008">
    <property type="entry name" value="BLL4482 PROTEIN-RELATED"/>
    <property type="match status" value="1"/>
</dbReference>
<feature type="binding site" description="covalent" evidence="4">
    <location>
        <position position="58"/>
    </location>
    <ligand>
        <name>heme c</name>
        <dbReference type="ChEBI" id="CHEBI:61717"/>
        <label>1</label>
    </ligand>
</feature>
<dbReference type="PANTHER" id="PTHR35008:SF4">
    <property type="entry name" value="BLL4482 PROTEIN"/>
    <property type="match status" value="1"/>
</dbReference>
<protein>
    <submittedName>
        <fullName evidence="7">Cytochrome c</fullName>
    </submittedName>
</protein>
<dbReference type="GO" id="GO:0016020">
    <property type="term" value="C:membrane"/>
    <property type="evidence" value="ECO:0007669"/>
    <property type="project" value="InterPro"/>
</dbReference>
<evidence type="ECO:0000313" key="7">
    <source>
        <dbReference type="EMBL" id="QBK06587.1"/>
    </source>
</evidence>
<gene>
    <name evidence="7" type="ORF">DW355_13220</name>
</gene>
<feature type="binding site" description="covalent" evidence="4">
    <location>
        <position position="337"/>
    </location>
    <ligand>
        <name>heme c</name>
        <dbReference type="ChEBI" id="CHEBI:61717"/>
        <label>3</label>
    </ligand>
</feature>
<dbReference type="InterPro" id="IPR009056">
    <property type="entry name" value="Cyt_c-like_dom"/>
</dbReference>
<reference evidence="7 8" key="1">
    <citation type="submission" date="2018-07" db="EMBL/GenBank/DDBJ databases">
        <title>Exploring interactions and the metabolic potential of the ultra-small soil bacteria Hylemonella gracilis.</title>
        <authorList>
            <person name="Tyc O."/>
            <person name="Kulkarni P."/>
            <person name="Gawehns F."/>
            <person name="Hundscheid M."/>
            <person name="Zweers H."/>
            <person name="Garbeva P."/>
        </authorList>
    </citation>
    <scope>NUCLEOTIDE SEQUENCE [LARGE SCALE GENOMIC DNA]</scope>
    <source>
        <strain evidence="7 8">NS1</strain>
    </source>
</reference>
<organism evidence="7 8">
    <name type="scientific">Hylemonella gracilis</name>
    <dbReference type="NCBI Taxonomy" id="80880"/>
    <lineage>
        <taxon>Bacteria</taxon>
        <taxon>Pseudomonadati</taxon>
        <taxon>Pseudomonadota</taxon>
        <taxon>Betaproteobacteria</taxon>
        <taxon>Burkholderiales</taxon>
        <taxon>Comamonadaceae</taxon>
        <taxon>Hylemonella</taxon>
    </lineage>
</organism>
<feature type="binding site" description="axial binding residue" evidence="5">
    <location>
        <position position="212"/>
    </location>
    <ligand>
        <name>heme c</name>
        <dbReference type="ChEBI" id="CHEBI:61717"/>
        <label>2</label>
    </ligand>
    <ligandPart>
        <name>Fe</name>
        <dbReference type="ChEBI" id="CHEBI:18248"/>
    </ligandPart>
</feature>
<dbReference type="Proteomes" id="UP000292939">
    <property type="component" value="Chromosome"/>
</dbReference>
<dbReference type="OrthoDB" id="9809720at2"/>
<evidence type="ECO:0000313" key="8">
    <source>
        <dbReference type="Proteomes" id="UP000292939"/>
    </source>
</evidence>
<feature type="binding site" description="covalent" evidence="4">
    <location>
        <position position="61"/>
    </location>
    <ligand>
        <name>heme c</name>
        <dbReference type="ChEBI" id="CHEBI:61717"/>
        <label>1</label>
    </ligand>
</feature>
<dbReference type="AlphaFoldDB" id="A0A4P6UQY3"/>
<keyword evidence="3 5" id="KW-0408">Iron</keyword>
<evidence type="ECO:0000256" key="3">
    <source>
        <dbReference type="ARBA" id="ARBA00023004"/>
    </source>
</evidence>
<dbReference type="GO" id="GO:0005506">
    <property type="term" value="F:iron ion binding"/>
    <property type="evidence" value="ECO:0007669"/>
    <property type="project" value="InterPro"/>
</dbReference>
<evidence type="ECO:0000256" key="5">
    <source>
        <dbReference type="PIRSR" id="PIRSR000018-51"/>
    </source>
</evidence>
<dbReference type="InterPro" id="IPR051459">
    <property type="entry name" value="Cytochrome_c-type_DH"/>
</dbReference>
<dbReference type="Pfam" id="PF00034">
    <property type="entry name" value="Cytochrom_C"/>
    <property type="match status" value="2"/>
</dbReference>
<dbReference type="InterPro" id="IPR014353">
    <property type="entry name" value="Membr-bd_ADH_cyt_c"/>
</dbReference>
<feature type="domain" description="Cytochrome c" evidence="6">
    <location>
        <begin position="44"/>
        <end position="146"/>
    </location>
</feature>
<feature type="domain" description="Cytochrome c" evidence="6">
    <location>
        <begin position="318"/>
        <end position="419"/>
    </location>
</feature>
<dbReference type="PROSITE" id="PS51007">
    <property type="entry name" value="CYTC"/>
    <property type="match status" value="3"/>
</dbReference>
<evidence type="ECO:0000256" key="1">
    <source>
        <dbReference type="ARBA" id="ARBA00022617"/>
    </source>
</evidence>
<feature type="domain" description="Cytochrome c" evidence="6">
    <location>
        <begin position="193"/>
        <end position="302"/>
    </location>
</feature>
<dbReference type="PIRSF" id="PIRSF000018">
    <property type="entry name" value="Mb_ADH_cyt_c"/>
    <property type="match status" value="1"/>
</dbReference>
<sequence length="441" mass="47671">MKFVRRIALLLLATALALITWLAWPARLITVEASAKPLDMDDKATIERGRYLAVLGNCQACHTTRGSPAFAGGPGIVTPFGTIHGGNLTPGANGLGAWSADDFWRALHHGQSRDGRWLSPAFPYNNTTWITRPDSDTLYAYLRSLPPAETQAPPPAMRWPYNTQFALKAWRALYFTPAPQDTAQARGAPNRSAEVLRGAYLVQGFGHCAACHAPRNTLGGGDLLSLAGGLIPMQNWYAPSLLDPSEGGLQEWDVEKIVALFRDGHVRGASMSGPMGEVVQQSTQHWQADDLRSLAAYLRQLPVQPARSTATQVVQPRAAAPASDPRLASQRRYQALCAQCHGQQGEGKYTADGAMAYPPLAGNRAVLLDSPANLVQMVRLGGFGPATAAHPRPFGMPPFLLELNDGEVADLLSYIRSQWGNRAKPVHVLEVQRLGTRPASP</sequence>
<dbReference type="GO" id="GO:0016614">
    <property type="term" value="F:oxidoreductase activity, acting on CH-OH group of donors"/>
    <property type="evidence" value="ECO:0007669"/>
    <property type="project" value="InterPro"/>
</dbReference>
<dbReference type="GO" id="GO:0020037">
    <property type="term" value="F:heme binding"/>
    <property type="evidence" value="ECO:0007669"/>
    <property type="project" value="InterPro"/>
</dbReference>
<accession>A0A4P6UQY3</accession>
<dbReference type="KEGG" id="hgr:DW355_13220"/>
<feature type="binding site" description="axial binding residue" evidence="5">
    <location>
        <position position="341"/>
    </location>
    <ligand>
        <name>heme c</name>
        <dbReference type="ChEBI" id="CHEBI:61717"/>
        <label>3</label>
    </ligand>
    <ligandPart>
        <name>Fe</name>
        <dbReference type="ChEBI" id="CHEBI:18248"/>
    </ligandPart>
</feature>
<feature type="binding site" description="axial binding residue" evidence="5">
    <location>
        <position position="62"/>
    </location>
    <ligand>
        <name>heme c</name>
        <dbReference type="ChEBI" id="CHEBI:61717"/>
        <label>1</label>
    </ligand>
    <ligandPart>
        <name>Fe</name>
        <dbReference type="ChEBI" id="CHEBI:18248"/>
    </ligandPart>
</feature>
<dbReference type="EMBL" id="CP031395">
    <property type="protein sequence ID" value="QBK06587.1"/>
    <property type="molecule type" value="Genomic_DNA"/>
</dbReference>
<keyword evidence="1 4" id="KW-0349">Heme</keyword>
<name>A0A4P6UQY3_9BURK</name>
<proteinExistence type="predicted"/>
<evidence type="ECO:0000256" key="2">
    <source>
        <dbReference type="ARBA" id="ARBA00022723"/>
    </source>
</evidence>
<dbReference type="GO" id="GO:0009055">
    <property type="term" value="F:electron transfer activity"/>
    <property type="evidence" value="ECO:0007669"/>
    <property type="project" value="InterPro"/>
</dbReference>
<dbReference type="InterPro" id="IPR036909">
    <property type="entry name" value="Cyt_c-like_dom_sf"/>
</dbReference>
<dbReference type="SUPFAM" id="SSF46626">
    <property type="entry name" value="Cytochrome c"/>
    <property type="match status" value="3"/>
</dbReference>
<feature type="binding site" description="covalent" evidence="4">
    <location>
        <position position="211"/>
    </location>
    <ligand>
        <name>heme c</name>
        <dbReference type="ChEBI" id="CHEBI:61717"/>
        <label>2</label>
    </ligand>
</feature>
<comment type="cofactor">
    <cofactor evidence="4">
        <name>heme c</name>
        <dbReference type="ChEBI" id="CHEBI:61717"/>
    </cofactor>
    <text evidence="4">Binds 3 heme c groups covalently per subunit.</text>
</comment>
<keyword evidence="2 5" id="KW-0479">Metal-binding</keyword>
<dbReference type="Gene3D" id="1.10.760.10">
    <property type="entry name" value="Cytochrome c-like domain"/>
    <property type="match status" value="3"/>
</dbReference>